<dbReference type="Gene3D" id="3.30.1060.10">
    <property type="entry name" value="Peptide methionine sulphoxide reductase MsrA"/>
    <property type="match status" value="1"/>
</dbReference>
<dbReference type="InterPro" id="IPR036509">
    <property type="entry name" value="Met_Sox_Rdtase_MsrA_sf"/>
</dbReference>
<dbReference type="Pfam" id="PF01625">
    <property type="entry name" value="PMSR"/>
    <property type="match status" value="1"/>
</dbReference>
<reference evidence="7" key="1">
    <citation type="submission" date="2024-07" db="EMBL/GenBank/DDBJ databases">
        <title>Complete genome sequence of Verrucomicrobiaceae bacterium NT6N.</title>
        <authorList>
            <person name="Huang C."/>
            <person name="Takami H."/>
            <person name="Hamasaki K."/>
        </authorList>
    </citation>
    <scope>NUCLEOTIDE SEQUENCE</scope>
    <source>
        <strain evidence="7">NT6N</strain>
    </source>
</reference>
<dbReference type="InterPro" id="IPR002569">
    <property type="entry name" value="Met_Sox_Rdtase_MsrA_dom"/>
</dbReference>
<dbReference type="EMBL" id="AP026866">
    <property type="protein sequence ID" value="BDS07883.1"/>
    <property type="molecule type" value="Genomic_DNA"/>
</dbReference>
<dbReference type="PANTHER" id="PTHR43774">
    <property type="entry name" value="PEPTIDE METHIONINE SULFOXIDE REDUCTASE"/>
    <property type="match status" value="1"/>
</dbReference>
<comment type="catalytic activity">
    <reaction evidence="2 4">
        <text>L-methionyl-[protein] + [thioredoxin]-disulfide + H2O = L-methionyl-(S)-S-oxide-[protein] + [thioredoxin]-dithiol</text>
        <dbReference type="Rhea" id="RHEA:14217"/>
        <dbReference type="Rhea" id="RHEA-COMP:10698"/>
        <dbReference type="Rhea" id="RHEA-COMP:10700"/>
        <dbReference type="Rhea" id="RHEA-COMP:12313"/>
        <dbReference type="Rhea" id="RHEA-COMP:12315"/>
        <dbReference type="ChEBI" id="CHEBI:15377"/>
        <dbReference type="ChEBI" id="CHEBI:16044"/>
        <dbReference type="ChEBI" id="CHEBI:29950"/>
        <dbReference type="ChEBI" id="CHEBI:44120"/>
        <dbReference type="ChEBI" id="CHEBI:50058"/>
        <dbReference type="EC" id="1.8.4.11"/>
    </reaction>
</comment>
<evidence type="ECO:0000259" key="6">
    <source>
        <dbReference type="Pfam" id="PF01625"/>
    </source>
</evidence>
<name>A0AAT9FPH9_9BACT</name>
<feature type="active site" evidence="4">
    <location>
        <position position="31"/>
    </location>
</feature>
<dbReference type="KEGG" id="osu:NT6N_29230"/>
<feature type="signal peptide" evidence="5">
    <location>
        <begin position="1"/>
        <end position="20"/>
    </location>
</feature>
<accession>A0AAT9FPH9</accession>
<evidence type="ECO:0000256" key="2">
    <source>
        <dbReference type="ARBA" id="ARBA00047806"/>
    </source>
</evidence>
<keyword evidence="5" id="KW-0732">Signal</keyword>
<evidence type="ECO:0000256" key="3">
    <source>
        <dbReference type="ARBA" id="ARBA00048782"/>
    </source>
</evidence>
<keyword evidence="1 4" id="KW-0560">Oxidoreductase</keyword>
<dbReference type="EC" id="1.8.4.11" evidence="4"/>
<gene>
    <name evidence="7" type="primary">msrA_2</name>
    <name evidence="4" type="synonym">msrA</name>
    <name evidence="7" type="ORF">NT6N_29230</name>
</gene>
<comment type="catalytic activity">
    <reaction evidence="3 4">
        <text>[thioredoxin]-disulfide + L-methionine + H2O = L-methionine (S)-S-oxide + [thioredoxin]-dithiol</text>
        <dbReference type="Rhea" id="RHEA:19993"/>
        <dbReference type="Rhea" id="RHEA-COMP:10698"/>
        <dbReference type="Rhea" id="RHEA-COMP:10700"/>
        <dbReference type="ChEBI" id="CHEBI:15377"/>
        <dbReference type="ChEBI" id="CHEBI:29950"/>
        <dbReference type="ChEBI" id="CHEBI:50058"/>
        <dbReference type="ChEBI" id="CHEBI:57844"/>
        <dbReference type="ChEBI" id="CHEBI:58772"/>
        <dbReference type="EC" id="1.8.4.11"/>
    </reaction>
</comment>
<dbReference type="GO" id="GO:0008113">
    <property type="term" value="F:peptide-methionine (S)-S-oxide reductase activity"/>
    <property type="evidence" value="ECO:0007669"/>
    <property type="project" value="UniProtKB-UniRule"/>
</dbReference>
<feature type="chain" id="PRO_5043624973" description="Peptide methionine sulfoxide reductase MsrA" evidence="5">
    <location>
        <begin position="21"/>
        <end position="188"/>
    </location>
</feature>
<evidence type="ECO:0000313" key="7">
    <source>
        <dbReference type="EMBL" id="BDS07883.1"/>
    </source>
</evidence>
<dbReference type="NCBIfam" id="TIGR00401">
    <property type="entry name" value="msrA"/>
    <property type="match status" value="1"/>
</dbReference>
<evidence type="ECO:0000256" key="1">
    <source>
        <dbReference type="ARBA" id="ARBA00023002"/>
    </source>
</evidence>
<feature type="domain" description="Peptide methionine sulphoxide reductase MsrA" evidence="6">
    <location>
        <begin position="24"/>
        <end position="173"/>
    </location>
</feature>
<dbReference type="SUPFAM" id="SSF55068">
    <property type="entry name" value="Peptide methionine sulfoxide reductase"/>
    <property type="match status" value="1"/>
</dbReference>
<comment type="function">
    <text evidence="4">Has an important function as a repair enzyme for proteins that have been inactivated by oxidation. Catalyzes the reversible oxidation-reduction of methionine sulfoxide in proteins to methionine.</text>
</comment>
<evidence type="ECO:0000256" key="4">
    <source>
        <dbReference type="HAMAP-Rule" id="MF_01401"/>
    </source>
</evidence>
<sequence length="188" mass="21208">MKKIIPLILAALMLPSALYAKEKKAVFAAGCFWCMEEIYEKLPGVSNVVSGYTGGDEKNPTYEQVSAGQTGHAEAVEITYDDEKIDLKTLLKYFWDSHDATNARGVAPDFGRHYRSELYYANAADQWTMEQSKIAHAKELGKKVATQIVPLKKFWKAEEYHQDYAKKNPNDPYIRNVSVPRANKALGK</sequence>
<organism evidence="7">
    <name type="scientific">Oceaniferula spumae</name>
    <dbReference type="NCBI Taxonomy" id="2979115"/>
    <lineage>
        <taxon>Bacteria</taxon>
        <taxon>Pseudomonadati</taxon>
        <taxon>Verrucomicrobiota</taxon>
        <taxon>Verrucomicrobiia</taxon>
        <taxon>Verrucomicrobiales</taxon>
        <taxon>Verrucomicrobiaceae</taxon>
        <taxon>Oceaniferula</taxon>
    </lineage>
</organism>
<protein>
    <recommendedName>
        <fullName evidence="4">Peptide methionine sulfoxide reductase MsrA</fullName>
        <shortName evidence="4">Protein-methionine-S-oxide reductase</shortName>
        <ecNumber evidence="4">1.8.4.11</ecNumber>
    </recommendedName>
    <alternativeName>
        <fullName evidence="4">Peptide-methionine (S)-S-oxide reductase</fullName>
        <shortName evidence="4">Peptide Met(O) reductase</shortName>
    </alternativeName>
</protein>
<comment type="similarity">
    <text evidence="4">Belongs to the MsrA Met sulfoxide reductase family.</text>
</comment>
<dbReference type="HAMAP" id="MF_01401">
    <property type="entry name" value="MsrA"/>
    <property type="match status" value="1"/>
</dbReference>
<evidence type="ECO:0000256" key="5">
    <source>
        <dbReference type="SAM" id="SignalP"/>
    </source>
</evidence>
<dbReference type="PANTHER" id="PTHR43774:SF1">
    <property type="entry name" value="PEPTIDE METHIONINE SULFOXIDE REDUCTASE MSRA 2"/>
    <property type="match status" value="1"/>
</dbReference>
<proteinExistence type="inferred from homology"/>
<dbReference type="AlphaFoldDB" id="A0AAT9FPH9"/>